<evidence type="ECO:0000256" key="5">
    <source>
        <dbReference type="ARBA" id="ARBA00022692"/>
    </source>
</evidence>
<gene>
    <name evidence="14" type="ORF">GALL_538690</name>
</gene>
<keyword evidence="7" id="KW-0249">Electron transport</keyword>
<evidence type="ECO:0000313" key="14">
    <source>
        <dbReference type="EMBL" id="OIQ64579.1"/>
    </source>
</evidence>
<dbReference type="GO" id="GO:0046872">
    <property type="term" value="F:metal ion binding"/>
    <property type="evidence" value="ECO:0007669"/>
    <property type="project" value="UniProtKB-KW"/>
</dbReference>
<dbReference type="InterPro" id="IPR052168">
    <property type="entry name" value="Cytochrome_b561_oxidase"/>
</dbReference>
<evidence type="ECO:0000256" key="12">
    <source>
        <dbReference type="SAM" id="Phobius"/>
    </source>
</evidence>
<evidence type="ECO:0000256" key="3">
    <source>
        <dbReference type="ARBA" id="ARBA00022475"/>
    </source>
</evidence>
<feature type="transmembrane region" description="Helical" evidence="12">
    <location>
        <begin position="143"/>
        <end position="163"/>
    </location>
</feature>
<reference evidence="14" key="1">
    <citation type="submission" date="2016-10" db="EMBL/GenBank/DDBJ databases">
        <title>Sequence of Gallionella enrichment culture.</title>
        <authorList>
            <person name="Poehlein A."/>
            <person name="Muehling M."/>
            <person name="Daniel R."/>
        </authorList>
    </citation>
    <scope>NUCLEOTIDE SEQUENCE</scope>
</reference>
<dbReference type="InterPro" id="IPR011577">
    <property type="entry name" value="Cyt_b561_bac/Ni-Hgenase"/>
</dbReference>
<dbReference type="InterPro" id="IPR016174">
    <property type="entry name" value="Di-haem_cyt_TM"/>
</dbReference>
<dbReference type="GO" id="GO:0009055">
    <property type="term" value="F:electron transfer activity"/>
    <property type="evidence" value="ECO:0007669"/>
    <property type="project" value="InterPro"/>
</dbReference>
<dbReference type="SUPFAM" id="SSF81342">
    <property type="entry name" value="Transmembrane di-heme cytochromes"/>
    <property type="match status" value="1"/>
</dbReference>
<evidence type="ECO:0000256" key="8">
    <source>
        <dbReference type="ARBA" id="ARBA00022989"/>
    </source>
</evidence>
<proteinExistence type="inferred from homology"/>
<dbReference type="EMBL" id="MLJW01008004">
    <property type="protein sequence ID" value="OIQ64579.1"/>
    <property type="molecule type" value="Genomic_DNA"/>
</dbReference>
<feature type="transmembrane region" description="Helical" evidence="12">
    <location>
        <begin position="89"/>
        <end position="108"/>
    </location>
</feature>
<keyword evidence="8 12" id="KW-1133">Transmembrane helix</keyword>
<keyword evidence="4" id="KW-0349">Heme</keyword>
<dbReference type="GO" id="GO:0005886">
    <property type="term" value="C:plasma membrane"/>
    <property type="evidence" value="ECO:0007669"/>
    <property type="project" value="UniProtKB-SubCell"/>
</dbReference>
<dbReference type="Pfam" id="PF01292">
    <property type="entry name" value="Ni_hydr_CYTB"/>
    <property type="match status" value="1"/>
</dbReference>
<feature type="transmembrane region" description="Helical" evidence="12">
    <location>
        <begin position="48"/>
        <end position="69"/>
    </location>
</feature>
<feature type="transmembrane region" description="Helical" evidence="12">
    <location>
        <begin position="17"/>
        <end position="36"/>
    </location>
</feature>
<comment type="subcellular location">
    <subcellularLocation>
        <location evidence="1">Cell membrane</location>
        <topology evidence="1">Multi-pass membrane protein</topology>
    </subcellularLocation>
</comment>
<keyword evidence="2" id="KW-0813">Transport</keyword>
<evidence type="ECO:0000256" key="7">
    <source>
        <dbReference type="ARBA" id="ARBA00022982"/>
    </source>
</evidence>
<dbReference type="Gene3D" id="1.20.950.20">
    <property type="entry name" value="Transmembrane di-heme cytochromes, Chain C"/>
    <property type="match status" value="1"/>
</dbReference>
<name>A0A1J5PH36_9ZZZZ</name>
<evidence type="ECO:0000256" key="10">
    <source>
        <dbReference type="ARBA" id="ARBA00023136"/>
    </source>
</evidence>
<feature type="domain" description="Cytochrome b561 bacterial/Ni-hydrogenase" evidence="13">
    <location>
        <begin position="10"/>
        <end position="180"/>
    </location>
</feature>
<evidence type="ECO:0000256" key="9">
    <source>
        <dbReference type="ARBA" id="ARBA00023004"/>
    </source>
</evidence>
<keyword evidence="6" id="KW-0479">Metal-binding</keyword>
<accession>A0A1J5PH36</accession>
<dbReference type="PANTHER" id="PTHR30529:SF3">
    <property type="entry name" value="CYTOCHROME B561 HOMOLOG 1"/>
    <property type="match status" value="1"/>
</dbReference>
<comment type="caution">
    <text evidence="14">The sequence shown here is derived from an EMBL/GenBank/DDBJ whole genome shotgun (WGS) entry which is preliminary data.</text>
</comment>
<dbReference type="PANTHER" id="PTHR30529">
    <property type="entry name" value="CYTOCHROME B561"/>
    <property type="match status" value="1"/>
</dbReference>
<evidence type="ECO:0000259" key="13">
    <source>
        <dbReference type="Pfam" id="PF01292"/>
    </source>
</evidence>
<evidence type="ECO:0000256" key="1">
    <source>
        <dbReference type="ARBA" id="ARBA00004651"/>
    </source>
</evidence>
<keyword evidence="9" id="KW-0408">Iron</keyword>
<evidence type="ECO:0000256" key="6">
    <source>
        <dbReference type="ARBA" id="ARBA00022723"/>
    </source>
</evidence>
<dbReference type="GO" id="GO:0020037">
    <property type="term" value="F:heme binding"/>
    <property type="evidence" value="ECO:0007669"/>
    <property type="project" value="TreeGrafter"/>
</dbReference>
<keyword evidence="3" id="KW-1003">Cell membrane</keyword>
<sequence>MRKPATIEPVYDSVTRFFHWAVLTLLLIEFPIAWTMPDVRKDTRPDGLIAWHLFFGSLILFTVVLRLLWRLTHAAPRLEPMPRWQELAAKATHGLLYLGLVALPFLGWANASSRGWDVKLLGIVPLPALSAPGSSWGRDAGDVHQTVAIMLLVLIGLHVLATLHHHWIRHDGTLQRMLPGRGRP</sequence>
<evidence type="ECO:0000256" key="4">
    <source>
        <dbReference type="ARBA" id="ARBA00022617"/>
    </source>
</evidence>
<keyword evidence="10 12" id="KW-0472">Membrane</keyword>
<comment type="similarity">
    <text evidence="11">Belongs to the cytochrome b561 family.</text>
</comment>
<keyword evidence="5 12" id="KW-0812">Transmembrane</keyword>
<protein>
    <recommendedName>
        <fullName evidence="13">Cytochrome b561 bacterial/Ni-hydrogenase domain-containing protein</fullName>
    </recommendedName>
</protein>
<dbReference type="AlphaFoldDB" id="A0A1J5PH36"/>
<dbReference type="GO" id="GO:0022904">
    <property type="term" value="P:respiratory electron transport chain"/>
    <property type="evidence" value="ECO:0007669"/>
    <property type="project" value="InterPro"/>
</dbReference>
<evidence type="ECO:0000256" key="11">
    <source>
        <dbReference type="ARBA" id="ARBA00037975"/>
    </source>
</evidence>
<organism evidence="14">
    <name type="scientific">mine drainage metagenome</name>
    <dbReference type="NCBI Taxonomy" id="410659"/>
    <lineage>
        <taxon>unclassified sequences</taxon>
        <taxon>metagenomes</taxon>
        <taxon>ecological metagenomes</taxon>
    </lineage>
</organism>
<evidence type="ECO:0000256" key="2">
    <source>
        <dbReference type="ARBA" id="ARBA00022448"/>
    </source>
</evidence>